<dbReference type="PANTHER" id="PTHR31676">
    <property type="entry name" value="T31J12.3 PROTEIN-RELATED"/>
    <property type="match status" value="1"/>
</dbReference>
<keyword evidence="3" id="KW-1185">Reference proteome</keyword>
<dbReference type="SUPFAM" id="SSF141562">
    <property type="entry name" value="At5g01610-like"/>
    <property type="match status" value="1"/>
</dbReference>
<feature type="chain" id="PRO_5012555337" description="DUF538 domain-containing protein" evidence="1">
    <location>
        <begin position="33"/>
        <end position="192"/>
    </location>
</feature>
<organism evidence="2 3">
    <name type="scientific">Macleaya cordata</name>
    <name type="common">Five-seeded plume-poppy</name>
    <name type="synonym">Bocconia cordata</name>
    <dbReference type="NCBI Taxonomy" id="56857"/>
    <lineage>
        <taxon>Eukaryota</taxon>
        <taxon>Viridiplantae</taxon>
        <taxon>Streptophyta</taxon>
        <taxon>Embryophyta</taxon>
        <taxon>Tracheophyta</taxon>
        <taxon>Spermatophyta</taxon>
        <taxon>Magnoliopsida</taxon>
        <taxon>Ranunculales</taxon>
        <taxon>Papaveraceae</taxon>
        <taxon>Papaveroideae</taxon>
        <taxon>Macleaya</taxon>
    </lineage>
</organism>
<dbReference type="Proteomes" id="UP000195402">
    <property type="component" value="Unassembled WGS sequence"/>
</dbReference>
<dbReference type="EMBL" id="MVGT01000059">
    <property type="protein sequence ID" value="OVA20687.1"/>
    <property type="molecule type" value="Genomic_DNA"/>
</dbReference>
<accession>A0A200RD97</accession>
<dbReference type="OMA" id="NIPTCKS"/>
<reference evidence="2 3" key="1">
    <citation type="journal article" date="2017" name="Mol. Plant">
        <title>The Genome of Medicinal Plant Macleaya cordata Provides New Insights into Benzylisoquinoline Alkaloids Metabolism.</title>
        <authorList>
            <person name="Liu X."/>
            <person name="Liu Y."/>
            <person name="Huang P."/>
            <person name="Ma Y."/>
            <person name="Qing Z."/>
            <person name="Tang Q."/>
            <person name="Cao H."/>
            <person name="Cheng P."/>
            <person name="Zheng Y."/>
            <person name="Yuan Z."/>
            <person name="Zhou Y."/>
            <person name="Liu J."/>
            <person name="Tang Z."/>
            <person name="Zhuo Y."/>
            <person name="Zhang Y."/>
            <person name="Yu L."/>
            <person name="Huang J."/>
            <person name="Yang P."/>
            <person name="Peng Q."/>
            <person name="Zhang J."/>
            <person name="Jiang W."/>
            <person name="Zhang Z."/>
            <person name="Lin K."/>
            <person name="Ro D.K."/>
            <person name="Chen X."/>
            <person name="Xiong X."/>
            <person name="Shang Y."/>
            <person name="Huang S."/>
            <person name="Zeng J."/>
        </authorList>
    </citation>
    <scope>NUCLEOTIDE SEQUENCE [LARGE SCALE GENOMIC DNA]</scope>
    <source>
        <strain evidence="3">cv. BLH2017</strain>
        <tissue evidence="2">Root</tissue>
    </source>
</reference>
<dbReference type="FunCoup" id="A0A200RD97">
    <property type="interactions" value="372"/>
</dbReference>
<dbReference type="AlphaFoldDB" id="A0A200RD97"/>
<proteinExistence type="predicted"/>
<dbReference type="Gene3D" id="2.30.240.10">
    <property type="entry name" value="At5g01610-like"/>
    <property type="match status" value="1"/>
</dbReference>
<gene>
    <name evidence="2" type="ORF">BVC80_881g41</name>
</gene>
<dbReference type="InParanoid" id="A0A200RD97"/>
<evidence type="ECO:0000313" key="3">
    <source>
        <dbReference type="Proteomes" id="UP000195402"/>
    </source>
</evidence>
<dbReference type="OrthoDB" id="755906at2759"/>
<evidence type="ECO:0000256" key="1">
    <source>
        <dbReference type="SAM" id="SignalP"/>
    </source>
</evidence>
<keyword evidence="1" id="KW-0732">Signal</keyword>
<dbReference type="InterPro" id="IPR036758">
    <property type="entry name" value="At5g01610-like"/>
</dbReference>
<evidence type="ECO:0008006" key="4">
    <source>
        <dbReference type="Google" id="ProtNLM"/>
    </source>
</evidence>
<name>A0A200RD97_MACCD</name>
<dbReference type="STRING" id="56857.A0A200RD97"/>
<feature type="signal peptide" evidence="1">
    <location>
        <begin position="1"/>
        <end position="32"/>
    </location>
</feature>
<dbReference type="Pfam" id="PF04398">
    <property type="entry name" value="DUF538"/>
    <property type="match status" value="1"/>
</dbReference>
<comment type="caution">
    <text evidence="2">The sequence shown here is derived from an EMBL/GenBank/DDBJ whole genome shotgun (WGS) entry which is preliminary data.</text>
</comment>
<evidence type="ECO:0000313" key="2">
    <source>
        <dbReference type="EMBL" id="OVA20687.1"/>
    </source>
</evidence>
<dbReference type="PANTHER" id="PTHR31676:SF96">
    <property type="entry name" value="EXPRESSED PROTEIN"/>
    <property type="match status" value="1"/>
</dbReference>
<sequence>MAILQKFFLSLKTSLLFLSLLCFTTIPHQAFAITEEDFSSNSNPTTVHDLLPQFGFPKGLLPDAVKSYSLSDNGDFEVELDRPCYVHFDNLVYYDKKISGKLKYGVISDVSGIQAKKLFVWVTVTGIEVDSDSYFIEFHVGFLSEKLPAEQFQNIPTCKSKACHGSYHEDLISEVISQHLRNILILFTFSWN</sequence>
<dbReference type="InterPro" id="IPR007493">
    <property type="entry name" value="DUF538"/>
</dbReference>
<protein>
    <recommendedName>
        <fullName evidence="4">DUF538 domain-containing protein</fullName>
    </recommendedName>
</protein>